<dbReference type="AlphaFoldDB" id="A0A975BPJ1"/>
<dbReference type="RefSeq" id="WP_207677992.1">
    <property type="nucleotide sequence ID" value="NZ_CP061800.1"/>
</dbReference>
<dbReference type="KEGG" id="dmm:dnm_053760"/>
<dbReference type="Proteomes" id="UP000663722">
    <property type="component" value="Chromosome"/>
</dbReference>
<accession>A0A975BPJ1</accession>
<name>A0A975BPJ1_9BACT</name>
<proteinExistence type="predicted"/>
<protein>
    <submittedName>
        <fullName evidence="2">Ribonuclease domain-containing protein</fullName>
    </submittedName>
</protein>
<evidence type="ECO:0000313" key="2">
    <source>
        <dbReference type="EMBL" id="QTA89326.1"/>
    </source>
</evidence>
<organism evidence="2 3">
    <name type="scientific">Desulfonema magnum</name>
    <dbReference type="NCBI Taxonomy" id="45655"/>
    <lineage>
        <taxon>Bacteria</taxon>
        <taxon>Pseudomonadati</taxon>
        <taxon>Thermodesulfobacteriota</taxon>
        <taxon>Desulfobacteria</taxon>
        <taxon>Desulfobacterales</taxon>
        <taxon>Desulfococcaceae</taxon>
        <taxon>Desulfonema</taxon>
    </lineage>
</organism>
<dbReference type="EMBL" id="CP061800">
    <property type="protein sequence ID" value="QTA84203.1"/>
    <property type="molecule type" value="Genomic_DNA"/>
</dbReference>
<reference evidence="2" key="1">
    <citation type="journal article" date="2021" name="Microb. Physiol.">
        <title>Proteogenomic Insights into the Physiology of Marine, Sulfate-Reducing, Filamentous Desulfonema limicola and Desulfonema magnum.</title>
        <authorList>
            <person name="Schnaars V."/>
            <person name="Wohlbrand L."/>
            <person name="Scheve S."/>
            <person name="Hinrichs C."/>
            <person name="Reinhardt R."/>
            <person name="Rabus R."/>
        </authorList>
    </citation>
    <scope>NUCLEOTIDE SEQUENCE</scope>
    <source>
        <strain evidence="2">4be13</strain>
    </source>
</reference>
<dbReference type="InterPro" id="IPR012337">
    <property type="entry name" value="RNaseH-like_sf"/>
</dbReference>
<keyword evidence="3" id="KW-1185">Reference proteome</keyword>
<evidence type="ECO:0000313" key="3">
    <source>
        <dbReference type="Proteomes" id="UP000663722"/>
    </source>
</evidence>
<sequence>MTTKTAEEHFTEEMLRAAEEFGKILRPYFRRMPDEDMETLLLISMAVFLGADNVYQVMQVLGLPKTATYDRVKNVSVYCWRKFLQNHLYSIAVPLLRERLTMSDATKSRDGLIMAVDDSVIARIATELGYVWKWWSGQLKRVANGQNVIALILVIGDIILPLDVRIVSKQGRGLKTKPEIYEEMLKAAEAKFEAAGIDISRLGTTGDAAYFSQDIAAFCRGECSEEASSESDASATDTGLANEDAESSDPALLLTLTGIFRGKDNYVFEIDGEIRKAGQWRKNFKDRLTPGWGTDGQPVYRTEAVSETFGEVILVFYIPKGKRAVSYLIIAGRPLRSSEALHAFAFHHRIEEFWKLLKDTLELGAMHLRDRKGAHACVGVKVIAYLVVNMMKQNLRKLRRFRNVTINKLVRLCPKFVDVRKIFKEHFQSIIPNNHTLDKALA</sequence>
<dbReference type="EMBL" id="CP061800">
    <property type="protein sequence ID" value="QTA89326.1"/>
    <property type="molecule type" value="Genomic_DNA"/>
</dbReference>
<gene>
    <name evidence="1" type="ORF">dnm_001970</name>
    <name evidence="2" type="ORF">dnm_053760</name>
</gene>
<evidence type="ECO:0000313" key="1">
    <source>
        <dbReference type="EMBL" id="QTA84203.1"/>
    </source>
</evidence>
<dbReference type="SUPFAM" id="SSF53098">
    <property type="entry name" value="Ribonuclease H-like"/>
    <property type="match status" value="1"/>
</dbReference>
<dbReference type="KEGG" id="dmm:dnm_001970"/>